<dbReference type="RefSeq" id="WP_166916894.1">
    <property type="nucleotide sequence ID" value="NZ_CP050253.1"/>
</dbReference>
<keyword evidence="2" id="KW-1185">Reference proteome</keyword>
<dbReference type="Proteomes" id="UP000501168">
    <property type="component" value="Chromosome"/>
</dbReference>
<proteinExistence type="predicted"/>
<dbReference type="EMBL" id="CP050253">
    <property type="protein sequence ID" value="QIQ21758.1"/>
    <property type="molecule type" value="Genomic_DNA"/>
</dbReference>
<dbReference type="PANTHER" id="PTHR34986">
    <property type="entry name" value="EVOLVED BETA-GALACTOSIDASE SUBUNIT BETA"/>
    <property type="match status" value="1"/>
</dbReference>
<evidence type="ECO:0000313" key="1">
    <source>
        <dbReference type="EMBL" id="QIQ21758.1"/>
    </source>
</evidence>
<reference evidence="1 2" key="1">
    <citation type="submission" date="2020-03" db="EMBL/GenBank/DDBJ databases">
        <title>Complete genome sequence of Orbus sp. IPMB12 (BCRC 80908).</title>
        <authorList>
            <person name="Lo W.-S."/>
            <person name="Chang T.-H."/>
            <person name="Kuo C.-H."/>
        </authorList>
    </citation>
    <scope>NUCLEOTIDE SEQUENCE [LARGE SCALE GENOMIC DNA]</scope>
    <source>
        <strain evidence="1 2">IPMB12</strain>
    </source>
</reference>
<dbReference type="SUPFAM" id="SSF51197">
    <property type="entry name" value="Clavaminate synthase-like"/>
    <property type="match status" value="1"/>
</dbReference>
<dbReference type="AlphaFoldDB" id="A0A6G9IBZ8"/>
<dbReference type="GO" id="GO:0005829">
    <property type="term" value="C:cytosol"/>
    <property type="evidence" value="ECO:0007669"/>
    <property type="project" value="TreeGrafter"/>
</dbReference>
<organism evidence="1 2">
    <name type="scientific">Zophobihabitans entericus</name>
    <dbReference type="NCBI Taxonomy" id="1635327"/>
    <lineage>
        <taxon>Bacteria</taxon>
        <taxon>Pseudomonadati</taxon>
        <taxon>Pseudomonadota</taxon>
        <taxon>Gammaproteobacteria</taxon>
        <taxon>Orbales</taxon>
        <taxon>Orbaceae</taxon>
        <taxon>Zophobihabitans</taxon>
    </lineage>
</organism>
<dbReference type="InterPro" id="IPR004375">
    <property type="entry name" value="NanQ/TabA/YiaL"/>
</dbReference>
<accession>A0A6G9IBZ8</accession>
<dbReference type="KEGG" id="orb:IPMB12_08730"/>
<dbReference type="InParanoid" id="A0A6G9IBZ8"/>
<protein>
    <submittedName>
        <fullName evidence="1">YhcH/YjgK/YiaL family protein</fullName>
    </submittedName>
</protein>
<gene>
    <name evidence="1" type="ORF">IPMB12_08730</name>
</gene>
<dbReference type="FunCoup" id="A0A6G9IBZ8">
    <property type="interactions" value="14"/>
</dbReference>
<dbReference type="GO" id="GO:0044010">
    <property type="term" value="P:single-species biofilm formation"/>
    <property type="evidence" value="ECO:0007669"/>
    <property type="project" value="TreeGrafter"/>
</dbReference>
<sequence>MIIGNIHHLDLVPYLPAKIKQAIEFVRQNINDNTPAGEYEIDGRQAYVMLSDTATRHIHEAYPEYHAKYLDIQIVFKGPEGMAFSLQPPHTEMVTDKLKDNDIAFVQTPKDETMIVMNEGDFIIFYPHEVHKPLCVINGVVSPVRKAVVKIAVDYL</sequence>
<dbReference type="Gene3D" id="2.60.120.370">
    <property type="entry name" value="YhcH/YjgK/YiaL"/>
    <property type="match status" value="1"/>
</dbReference>
<dbReference type="InterPro" id="IPR037012">
    <property type="entry name" value="NanQ/TabA/YiaL_sf"/>
</dbReference>
<dbReference type="NCBIfam" id="TIGR00022">
    <property type="entry name" value="YhcH/YjgK/YiaL family protein"/>
    <property type="match status" value="1"/>
</dbReference>
<dbReference type="Pfam" id="PF04074">
    <property type="entry name" value="DUF386"/>
    <property type="match status" value="1"/>
</dbReference>
<dbReference type="PANTHER" id="PTHR34986:SF4">
    <property type="entry name" value="EVOLVED BETA-GALACTOSIDASE SUBUNIT BETA-RELATED"/>
    <property type="match status" value="1"/>
</dbReference>
<evidence type="ECO:0000313" key="2">
    <source>
        <dbReference type="Proteomes" id="UP000501168"/>
    </source>
</evidence>
<name>A0A6G9IBZ8_9GAMM</name>